<dbReference type="GO" id="GO:0006043">
    <property type="term" value="P:glucosamine catabolic process"/>
    <property type="evidence" value="ECO:0007669"/>
    <property type="project" value="TreeGrafter"/>
</dbReference>
<dbReference type="GO" id="GO:0042802">
    <property type="term" value="F:identical protein binding"/>
    <property type="evidence" value="ECO:0007669"/>
    <property type="project" value="TreeGrafter"/>
</dbReference>
<evidence type="ECO:0000313" key="6">
    <source>
        <dbReference type="Proteomes" id="UP000317638"/>
    </source>
</evidence>
<name>A0A553K5X4_9ACTN</name>
<dbReference type="GO" id="GO:0004342">
    <property type="term" value="F:glucosamine-6-phosphate deaminase activity"/>
    <property type="evidence" value="ECO:0007669"/>
    <property type="project" value="UniProtKB-UniRule"/>
</dbReference>
<dbReference type="AlphaFoldDB" id="A0A553K5X4"/>
<dbReference type="RefSeq" id="WP_143937197.1">
    <property type="nucleotide sequence ID" value="NZ_VKKG01000001.1"/>
</dbReference>
<dbReference type="InterPro" id="IPR004547">
    <property type="entry name" value="Glucosamine6P_isomerase"/>
</dbReference>
<sequence>MEVVICPNEAEVGAVAADRVISSIAGNQTPVLGVATGSSPVQLYEELARRIEAGEVDLSHGLAFALDEYVGIPPEHPLSYKETIRRTVQEPFRMDPARVRVPNGFAPDLAAAALEYDNAIADAGGVDVQILGIGTNGHIGFNEPTSSFSSRTRVKTLTRQTREDNARFFSDGEAVPTHCVTQGLGTIMEARAIVMVASGEHKADAVAAMVEGPVAGVCPASILQFHPKVFVVVDEAAGAKLRYADYFRHSLELPITGGPDDGSQLSNVSAG</sequence>
<dbReference type="GO" id="GO:0005975">
    <property type="term" value="P:carbohydrate metabolic process"/>
    <property type="evidence" value="ECO:0007669"/>
    <property type="project" value="InterPro"/>
</dbReference>
<keyword evidence="6" id="KW-1185">Reference proteome</keyword>
<comment type="caution">
    <text evidence="5">The sequence shown here is derived from an EMBL/GenBank/DDBJ whole genome shotgun (WGS) entry which is preliminary data.</text>
</comment>
<dbReference type="InterPro" id="IPR006148">
    <property type="entry name" value="Glc/Gal-6P_isomerase"/>
</dbReference>
<dbReference type="GO" id="GO:0006046">
    <property type="term" value="P:N-acetylglucosamine catabolic process"/>
    <property type="evidence" value="ECO:0007669"/>
    <property type="project" value="UniProtKB-UniRule"/>
</dbReference>
<dbReference type="InterPro" id="IPR037171">
    <property type="entry name" value="NagB/RpiA_transferase-like"/>
</dbReference>
<reference evidence="5 6" key="1">
    <citation type="submission" date="2019-07" db="EMBL/GenBank/DDBJ databases">
        <authorList>
            <person name="Zhou L.-Y."/>
        </authorList>
    </citation>
    <scope>NUCLEOTIDE SEQUENCE [LARGE SCALE GENOMIC DNA]</scope>
    <source>
        <strain evidence="5 6">YIM 101269</strain>
    </source>
</reference>
<dbReference type="GO" id="GO:0005737">
    <property type="term" value="C:cytoplasm"/>
    <property type="evidence" value="ECO:0007669"/>
    <property type="project" value="TreeGrafter"/>
</dbReference>
<dbReference type="Gene3D" id="3.40.50.1360">
    <property type="match status" value="1"/>
</dbReference>
<keyword evidence="1 5" id="KW-0378">Hydrolase</keyword>
<evidence type="ECO:0000256" key="1">
    <source>
        <dbReference type="ARBA" id="ARBA00022801"/>
    </source>
</evidence>
<dbReference type="InterPro" id="IPR018321">
    <property type="entry name" value="Glucosamine6P_isomerase_CS"/>
</dbReference>
<dbReference type="Pfam" id="PF01182">
    <property type="entry name" value="Glucosamine_iso"/>
    <property type="match status" value="1"/>
</dbReference>
<dbReference type="CDD" id="cd01399">
    <property type="entry name" value="GlcN6P_deaminase"/>
    <property type="match status" value="1"/>
</dbReference>
<dbReference type="Proteomes" id="UP000317638">
    <property type="component" value="Unassembled WGS sequence"/>
</dbReference>
<feature type="domain" description="Glucosamine/galactosamine-6-phosphate isomerase" evidence="4">
    <location>
        <begin position="14"/>
        <end position="224"/>
    </location>
</feature>
<dbReference type="GO" id="GO:0019262">
    <property type="term" value="P:N-acetylneuraminate catabolic process"/>
    <property type="evidence" value="ECO:0007669"/>
    <property type="project" value="TreeGrafter"/>
</dbReference>
<gene>
    <name evidence="5" type="primary">nagB</name>
    <name evidence="5" type="ORF">FOJ82_04405</name>
</gene>
<dbReference type="PROSITE" id="PS01161">
    <property type="entry name" value="GLC_GALNAC_ISOMERASE"/>
    <property type="match status" value="1"/>
</dbReference>
<protein>
    <recommendedName>
        <fullName evidence="3">Glucosamine-6-phosphate deaminase</fullName>
        <ecNumber evidence="3">3.5.99.6</ecNumber>
    </recommendedName>
</protein>
<dbReference type="NCBIfam" id="TIGR00502">
    <property type="entry name" value="nagB"/>
    <property type="match status" value="1"/>
</dbReference>
<dbReference type="EMBL" id="VKKG01000001">
    <property type="protein sequence ID" value="TRY20113.1"/>
    <property type="molecule type" value="Genomic_DNA"/>
</dbReference>
<dbReference type="OrthoDB" id="9791139at2"/>
<evidence type="ECO:0000256" key="3">
    <source>
        <dbReference type="NCBIfam" id="TIGR00502"/>
    </source>
</evidence>
<organism evidence="5 6">
    <name type="scientific">Tessaracoccus rhinocerotis</name>
    <dbReference type="NCBI Taxonomy" id="1689449"/>
    <lineage>
        <taxon>Bacteria</taxon>
        <taxon>Bacillati</taxon>
        <taxon>Actinomycetota</taxon>
        <taxon>Actinomycetes</taxon>
        <taxon>Propionibacteriales</taxon>
        <taxon>Propionibacteriaceae</taxon>
        <taxon>Tessaracoccus</taxon>
    </lineage>
</organism>
<proteinExistence type="predicted"/>
<evidence type="ECO:0000313" key="5">
    <source>
        <dbReference type="EMBL" id="TRY20113.1"/>
    </source>
</evidence>
<evidence type="ECO:0000259" key="4">
    <source>
        <dbReference type="Pfam" id="PF01182"/>
    </source>
</evidence>
<dbReference type="SUPFAM" id="SSF100950">
    <property type="entry name" value="NagB/RpiA/CoA transferase-like"/>
    <property type="match status" value="1"/>
</dbReference>
<dbReference type="PANTHER" id="PTHR11280">
    <property type="entry name" value="GLUCOSAMINE-6-PHOSPHATE ISOMERASE"/>
    <property type="match status" value="1"/>
</dbReference>
<evidence type="ECO:0000256" key="2">
    <source>
        <dbReference type="ARBA" id="ARBA00023277"/>
    </source>
</evidence>
<dbReference type="EC" id="3.5.99.6" evidence="3"/>
<dbReference type="NCBIfam" id="NF001684">
    <property type="entry name" value="PRK00443.1-4"/>
    <property type="match status" value="1"/>
</dbReference>
<keyword evidence="2" id="KW-0119">Carbohydrate metabolism</keyword>
<dbReference type="PANTHER" id="PTHR11280:SF5">
    <property type="entry name" value="GLUCOSAMINE-6-PHOSPHATE ISOMERASE"/>
    <property type="match status" value="1"/>
</dbReference>
<accession>A0A553K5X4</accession>